<accession>A0A1B9G8S3</accession>
<gene>
    <name evidence="1" type="ORF">I302_02277</name>
    <name evidence="2" type="ORF">I302_103576</name>
</gene>
<proteinExistence type="predicted"/>
<evidence type="ECO:0000313" key="3">
    <source>
        <dbReference type="Proteomes" id="UP000092730"/>
    </source>
</evidence>
<protein>
    <submittedName>
        <fullName evidence="1">Uncharacterized protein</fullName>
    </submittedName>
</protein>
<reference evidence="1" key="3">
    <citation type="submission" date="2014-01" db="EMBL/GenBank/DDBJ databases">
        <title>Evolution of pathogenesis and genome organization in the Tremellales.</title>
        <authorList>
            <person name="Cuomo C."/>
            <person name="Litvintseva A."/>
            <person name="Heitman J."/>
            <person name="Chen Y."/>
            <person name="Sun S."/>
            <person name="Springer D."/>
            <person name="Dromer F."/>
            <person name="Young S."/>
            <person name="Zeng Q."/>
            <person name="Chapman S."/>
            <person name="Gujja S."/>
            <person name="Saif S."/>
            <person name="Birren B."/>
        </authorList>
    </citation>
    <scope>NUCLEOTIDE SEQUENCE</scope>
    <source>
        <strain evidence="1">CBS 10118</strain>
    </source>
</reference>
<evidence type="ECO:0000313" key="2">
    <source>
        <dbReference type="EMBL" id="WVW81581.1"/>
    </source>
</evidence>
<reference evidence="1" key="1">
    <citation type="submission" date="2013-07" db="EMBL/GenBank/DDBJ databases">
        <title>The Genome Sequence of Cryptococcus bestiolae CBS10118.</title>
        <authorList>
            <consortium name="The Broad Institute Genome Sequencing Platform"/>
            <person name="Cuomo C."/>
            <person name="Litvintseva A."/>
            <person name="Chen Y."/>
            <person name="Heitman J."/>
            <person name="Sun S."/>
            <person name="Springer D."/>
            <person name="Dromer F."/>
            <person name="Young S.K."/>
            <person name="Zeng Q."/>
            <person name="Gargeya S."/>
            <person name="Fitzgerald M."/>
            <person name="Abouelleil A."/>
            <person name="Alvarado L."/>
            <person name="Berlin A.M."/>
            <person name="Chapman S.B."/>
            <person name="Dewar J."/>
            <person name="Goldberg J."/>
            <person name="Griggs A."/>
            <person name="Gujja S."/>
            <person name="Hansen M."/>
            <person name="Howarth C."/>
            <person name="Imamovic A."/>
            <person name="Larimer J."/>
            <person name="McCowan C."/>
            <person name="Murphy C."/>
            <person name="Pearson M."/>
            <person name="Priest M."/>
            <person name="Roberts A."/>
            <person name="Saif S."/>
            <person name="Shea T."/>
            <person name="Sykes S."/>
            <person name="Wortman J."/>
            <person name="Nusbaum C."/>
            <person name="Birren B."/>
        </authorList>
    </citation>
    <scope>NUCLEOTIDE SEQUENCE [LARGE SCALE GENOMIC DNA]</scope>
    <source>
        <strain evidence="1">CBS 10118</strain>
    </source>
</reference>
<dbReference type="RefSeq" id="XP_019048505.1">
    <property type="nucleotide sequence ID" value="XM_019188943.1"/>
</dbReference>
<reference evidence="2" key="2">
    <citation type="submission" date="2013-07" db="EMBL/GenBank/DDBJ databases">
        <authorList>
            <consortium name="The Broad Institute Genome Sequencing Platform"/>
            <person name="Cuomo C."/>
            <person name="Litvintseva A."/>
            <person name="Chen Y."/>
            <person name="Heitman J."/>
            <person name="Sun S."/>
            <person name="Springer D."/>
            <person name="Dromer F."/>
            <person name="Young S.K."/>
            <person name="Zeng Q."/>
            <person name="Gargeya S."/>
            <person name="Fitzgerald M."/>
            <person name="Abouelleil A."/>
            <person name="Alvarado L."/>
            <person name="Berlin A.M."/>
            <person name="Chapman S.B."/>
            <person name="Dewar J."/>
            <person name="Goldberg J."/>
            <person name="Griggs A."/>
            <person name="Gujja S."/>
            <person name="Hansen M."/>
            <person name="Howarth C."/>
            <person name="Imamovic A."/>
            <person name="Larimer J."/>
            <person name="McCowan C."/>
            <person name="Murphy C."/>
            <person name="Pearson M."/>
            <person name="Priest M."/>
            <person name="Roberts A."/>
            <person name="Saif S."/>
            <person name="Shea T."/>
            <person name="Sykes S."/>
            <person name="Wortman J."/>
            <person name="Nusbaum C."/>
            <person name="Birren B."/>
        </authorList>
    </citation>
    <scope>NUCLEOTIDE SEQUENCE</scope>
    <source>
        <strain evidence="2">CBS 10118</strain>
    </source>
</reference>
<organism evidence="1">
    <name type="scientific">Kwoniella bestiolae CBS 10118</name>
    <dbReference type="NCBI Taxonomy" id="1296100"/>
    <lineage>
        <taxon>Eukaryota</taxon>
        <taxon>Fungi</taxon>
        <taxon>Dikarya</taxon>
        <taxon>Basidiomycota</taxon>
        <taxon>Agaricomycotina</taxon>
        <taxon>Tremellomycetes</taxon>
        <taxon>Tremellales</taxon>
        <taxon>Cryptococcaceae</taxon>
        <taxon>Kwoniella</taxon>
    </lineage>
</organism>
<dbReference type="EMBL" id="CP144542">
    <property type="protein sequence ID" value="WVW81581.1"/>
    <property type="molecule type" value="Genomic_DNA"/>
</dbReference>
<dbReference type="EMBL" id="KI894019">
    <property type="protein sequence ID" value="OCF27435.1"/>
    <property type="molecule type" value="Genomic_DNA"/>
</dbReference>
<dbReference type="GeneID" id="30206676"/>
<dbReference type="VEuPathDB" id="FungiDB:I302_02277"/>
<reference evidence="2" key="4">
    <citation type="submission" date="2024-02" db="EMBL/GenBank/DDBJ databases">
        <title>Comparative genomics of Cryptococcus and Kwoniella reveals pathogenesis evolution and contrasting modes of karyotype evolution via chromosome fusion or intercentromeric recombination.</title>
        <authorList>
            <person name="Coelho M.A."/>
            <person name="David-Palma M."/>
            <person name="Shea T."/>
            <person name="Bowers K."/>
            <person name="McGinley-Smith S."/>
            <person name="Mohammad A.W."/>
            <person name="Gnirke A."/>
            <person name="Yurkov A.M."/>
            <person name="Nowrousian M."/>
            <person name="Sun S."/>
            <person name="Cuomo C.A."/>
            <person name="Heitman J."/>
        </authorList>
    </citation>
    <scope>NUCLEOTIDE SEQUENCE</scope>
    <source>
        <strain evidence="2">CBS 10118</strain>
    </source>
</reference>
<dbReference type="Proteomes" id="UP000092730">
    <property type="component" value="Chromosome 2"/>
</dbReference>
<evidence type="ECO:0000313" key="1">
    <source>
        <dbReference type="EMBL" id="OCF27435.1"/>
    </source>
</evidence>
<dbReference type="KEGG" id="kbi:30206676"/>
<dbReference type="AlphaFoldDB" id="A0A1B9G8S3"/>
<sequence>MSPSSTSLPPATLSFNLKWESDSKKLIITPHYTRQLPSDSGEKREYQLPPTVIAQGIKNFSDEYQYDWNSRAERNLPGVNDEISKKIHEMFDKSLQEWRGPDQTTEMEKDCRGLPQSAEIYLTEHDMLPSTIVVTNWSRERVHPLRRSINAMGLVRASVTAMRKMPELFHYMSDVKSARDFFQAVKVRMIGSTSFGDVVLDPTFRSYVVDQVGRTKLDPFLYCPPKMVSKIYEISKNLRRVLQGRMPSSSTEVESQLRHDINRGIQNSFTSQNACKEFLTLDVVPPSSLEAVHISSDNDAAPSIWLEHYPPGSVKPLENALGQKYPDDNIRVSTGLKSFNPSCVTLKRGSPKLRLSVQGRYSNGDPSSKAYYLDPISIIEVLKSFSNATVKAHDLPSVLQ</sequence>
<name>A0A1B9G8S3_9TREE</name>
<keyword evidence="3" id="KW-1185">Reference proteome</keyword>